<feature type="signal peptide" evidence="1">
    <location>
        <begin position="1"/>
        <end position="26"/>
    </location>
</feature>
<dbReference type="RefSeq" id="WP_258861946.1">
    <property type="nucleotide sequence ID" value="NZ_UGYW01000002.1"/>
</dbReference>
<evidence type="ECO:0000256" key="1">
    <source>
        <dbReference type="SAM" id="SignalP"/>
    </source>
</evidence>
<name>A0A380BHG1_SPHSI</name>
<sequence>MKKKINSLKTSLLLLTWLFGVAVLQAQQTGINTKNPQTVLHVDAKKDNSPVIQEADDFVVTSSGNVGIGTISPTHKLDIRGKIQIIDGGQQVGSVLTSNASGLAIWNHPAVSKTIVNGVYPATSSDILPDGYTNPPKDS</sequence>
<dbReference type="AlphaFoldDB" id="A0A380BHG1"/>
<proteinExistence type="predicted"/>
<keyword evidence="1" id="KW-0732">Signal</keyword>
<protein>
    <submittedName>
        <fullName evidence="2">Uncharacterized protein</fullName>
    </submittedName>
</protein>
<accession>A0A380BHG1</accession>
<organism evidence="2 3">
    <name type="scientific">Sphingobacterium spiritivorum</name>
    <name type="common">Flavobacterium spiritivorum</name>
    <dbReference type="NCBI Taxonomy" id="258"/>
    <lineage>
        <taxon>Bacteria</taxon>
        <taxon>Pseudomonadati</taxon>
        <taxon>Bacteroidota</taxon>
        <taxon>Sphingobacteriia</taxon>
        <taxon>Sphingobacteriales</taxon>
        <taxon>Sphingobacteriaceae</taxon>
        <taxon>Sphingobacterium</taxon>
    </lineage>
</organism>
<feature type="chain" id="PRO_5016738986" evidence="1">
    <location>
        <begin position="27"/>
        <end position="139"/>
    </location>
</feature>
<dbReference type="Proteomes" id="UP000254893">
    <property type="component" value="Unassembled WGS sequence"/>
</dbReference>
<evidence type="ECO:0000313" key="3">
    <source>
        <dbReference type="Proteomes" id="UP000254893"/>
    </source>
</evidence>
<gene>
    <name evidence="2" type="ORF">NCTC11388_00792</name>
</gene>
<evidence type="ECO:0000313" key="2">
    <source>
        <dbReference type="EMBL" id="SUJ01472.1"/>
    </source>
</evidence>
<dbReference type="EMBL" id="UGYW01000002">
    <property type="protein sequence ID" value="SUJ01472.1"/>
    <property type="molecule type" value="Genomic_DNA"/>
</dbReference>
<reference evidence="2 3" key="1">
    <citation type="submission" date="2018-06" db="EMBL/GenBank/DDBJ databases">
        <authorList>
            <consortium name="Pathogen Informatics"/>
            <person name="Doyle S."/>
        </authorList>
    </citation>
    <scope>NUCLEOTIDE SEQUENCE [LARGE SCALE GENOMIC DNA]</scope>
    <source>
        <strain evidence="2 3">NCTC11388</strain>
    </source>
</reference>